<name>A0A8S1JD72_9CHLO</name>
<dbReference type="AlphaFoldDB" id="A0A8S1JD72"/>
<sequence length="280" mass="29221">MTKDLPQGRAVAQVPCVLVEHPLQVLKRVLESERAALVSIRGMAVTQLLRLKAEEGLLRYMLREAEGRPTTPGTDSSCSDDEESCPCSSSFDGSGTCGSDTPRTEGIGEHQAATVAAGNGHVGASSRGKERNPGKGQKRGREGLESVAPLCEKRQHADPSALDACQRPGDRISDGGRASDGGSGTAGNCNERQVTSGDRKLRSVCDASGKGALAQLGTGGLDRIAPGAPTQKMPASCTSAQVNPGRTEGLMSASERFREDDRVLQEVEGLLHGMSAVAKD</sequence>
<feature type="region of interest" description="Disordered" evidence="1">
    <location>
        <begin position="118"/>
        <end position="200"/>
    </location>
</feature>
<dbReference type="EMBL" id="CAJHUC010003036">
    <property type="protein sequence ID" value="CAD7705152.1"/>
    <property type="molecule type" value="Genomic_DNA"/>
</dbReference>
<evidence type="ECO:0000313" key="2">
    <source>
        <dbReference type="EMBL" id="CAD7705152.1"/>
    </source>
</evidence>
<feature type="region of interest" description="Disordered" evidence="1">
    <location>
        <begin position="219"/>
        <end position="246"/>
    </location>
</feature>
<evidence type="ECO:0000256" key="1">
    <source>
        <dbReference type="SAM" id="MobiDB-lite"/>
    </source>
</evidence>
<feature type="compositionally biased region" description="Basic and acidic residues" evidence="1">
    <location>
        <begin position="127"/>
        <end position="144"/>
    </location>
</feature>
<proteinExistence type="predicted"/>
<comment type="caution">
    <text evidence="2">The sequence shown here is derived from an EMBL/GenBank/DDBJ whole genome shotgun (WGS) entry which is preliminary data.</text>
</comment>
<gene>
    <name evidence="2" type="ORF">OSTQU699_LOCUS10507</name>
</gene>
<evidence type="ECO:0000313" key="3">
    <source>
        <dbReference type="Proteomes" id="UP000708148"/>
    </source>
</evidence>
<feature type="region of interest" description="Disordered" evidence="1">
    <location>
        <begin position="64"/>
        <end position="106"/>
    </location>
</feature>
<protein>
    <submittedName>
        <fullName evidence="2">Uncharacterized protein</fullName>
    </submittedName>
</protein>
<organism evidence="2 3">
    <name type="scientific">Ostreobium quekettii</name>
    <dbReference type="NCBI Taxonomy" id="121088"/>
    <lineage>
        <taxon>Eukaryota</taxon>
        <taxon>Viridiplantae</taxon>
        <taxon>Chlorophyta</taxon>
        <taxon>core chlorophytes</taxon>
        <taxon>Ulvophyceae</taxon>
        <taxon>TCBD clade</taxon>
        <taxon>Bryopsidales</taxon>
        <taxon>Ostreobineae</taxon>
        <taxon>Ostreobiaceae</taxon>
        <taxon>Ostreobium</taxon>
    </lineage>
</organism>
<accession>A0A8S1JD72</accession>
<reference evidence="2" key="1">
    <citation type="submission" date="2020-12" db="EMBL/GenBank/DDBJ databases">
        <authorList>
            <person name="Iha C."/>
        </authorList>
    </citation>
    <scope>NUCLEOTIDE SEQUENCE</scope>
</reference>
<keyword evidence="3" id="KW-1185">Reference proteome</keyword>
<dbReference type="Proteomes" id="UP000708148">
    <property type="component" value="Unassembled WGS sequence"/>
</dbReference>
<feature type="compositionally biased region" description="Polar residues" evidence="1">
    <location>
        <begin position="91"/>
        <end position="101"/>
    </location>
</feature>